<evidence type="ECO:0000256" key="3">
    <source>
        <dbReference type="SAM" id="Phobius"/>
    </source>
</evidence>
<evidence type="ECO:0000313" key="6">
    <source>
        <dbReference type="Proteomes" id="UP000229385"/>
    </source>
</evidence>
<evidence type="ECO:0000259" key="4">
    <source>
        <dbReference type="SMART" id="SM00563"/>
    </source>
</evidence>
<name>A0A2M7XC15_9BACT</name>
<dbReference type="Proteomes" id="UP000229385">
    <property type="component" value="Unassembled WGS sequence"/>
</dbReference>
<keyword evidence="2" id="KW-0012">Acyltransferase</keyword>
<dbReference type="PANTHER" id="PTHR10434">
    <property type="entry name" value="1-ACYL-SN-GLYCEROL-3-PHOSPHATE ACYLTRANSFERASE"/>
    <property type="match status" value="1"/>
</dbReference>
<keyword evidence="3" id="KW-0812">Transmembrane</keyword>
<gene>
    <name evidence="5" type="ORF">CO174_04035</name>
</gene>
<evidence type="ECO:0000256" key="2">
    <source>
        <dbReference type="ARBA" id="ARBA00023315"/>
    </source>
</evidence>
<dbReference type="SMART" id="SM00563">
    <property type="entry name" value="PlsC"/>
    <property type="match status" value="1"/>
</dbReference>
<comment type="caution">
    <text evidence="5">The sequence shown here is derived from an EMBL/GenBank/DDBJ whole genome shotgun (WGS) entry which is preliminary data.</text>
</comment>
<dbReference type="SUPFAM" id="SSF69593">
    <property type="entry name" value="Glycerol-3-phosphate (1)-acyltransferase"/>
    <property type="match status" value="1"/>
</dbReference>
<organism evidence="5 6">
    <name type="scientific">Candidatus Uhrbacteria bacterium CG_4_9_14_3_um_filter_50_9</name>
    <dbReference type="NCBI Taxonomy" id="1975035"/>
    <lineage>
        <taxon>Bacteria</taxon>
        <taxon>Candidatus Uhriibacteriota</taxon>
    </lineage>
</organism>
<protein>
    <recommendedName>
        <fullName evidence="4">Phospholipid/glycerol acyltransferase domain-containing protein</fullName>
    </recommendedName>
</protein>
<dbReference type="AlphaFoldDB" id="A0A2M7XC15"/>
<dbReference type="PANTHER" id="PTHR10434:SF11">
    <property type="entry name" value="1-ACYL-SN-GLYCEROL-3-PHOSPHATE ACYLTRANSFERASE"/>
    <property type="match status" value="1"/>
</dbReference>
<keyword evidence="3" id="KW-0472">Membrane</keyword>
<dbReference type="InterPro" id="IPR002123">
    <property type="entry name" value="Plipid/glycerol_acylTrfase"/>
</dbReference>
<dbReference type="Pfam" id="PF01553">
    <property type="entry name" value="Acyltransferase"/>
    <property type="match status" value="1"/>
</dbReference>
<sequence length="318" mass="36572">MNNINNKDKEVYGTSTYNLFSVCCLFDMLLPANRRPLMFRSFLGVFAALLFLSVMAFLTIPEILVRRVWNHRNQADALVRRQTETNWHQTWAGLYRRMFKSILGLRMHRQVRELTYSDRYILVLNHQAALDHLEGAGAAEELDLKDVRWVVKEAMRSAPGLGNSLERAGFAFVSRNGDVRDKERIRQMAQLARADGASVALYPEGTRFNGIPRQGARYTRLRDPKAGGLEVLCEELPEYRILVVCIDWGDLRDARTMWDGAAFVGRRGRVIIWEEENPGKEGVRDLLTDIWDEMERILTQNASHLALVDPRYQQTAES</sequence>
<feature type="domain" description="Phospholipid/glycerol acyltransferase" evidence="4">
    <location>
        <begin position="120"/>
        <end position="249"/>
    </location>
</feature>
<dbReference type="GO" id="GO:0006654">
    <property type="term" value="P:phosphatidic acid biosynthetic process"/>
    <property type="evidence" value="ECO:0007669"/>
    <property type="project" value="TreeGrafter"/>
</dbReference>
<feature type="transmembrane region" description="Helical" evidence="3">
    <location>
        <begin position="42"/>
        <end position="60"/>
    </location>
</feature>
<keyword evidence="3" id="KW-1133">Transmembrane helix</keyword>
<evidence type="ECO:0000256" key="1">
    <source>
        <dbReference type="ARBA" id="ARBA00022679"/>
    </source>
</evidence>
<reference evidence="6" key="1">
    <citation type="submission" date="2017-09" db="EMBL/GenBank/DDBJ databases">
        <title>Depth-based differentiation of microbial function through sediment-hosted aquifers and enrichment of novel symbionts in the deep terrestrial subsurface.</title>
        <authorList>
            <person name="Probst A.J."/>
            <person name="Ladd B."/>
            <person name="Jarett J.K."/>
            <person name="Geller-Mcgrath D.E."/>
            <person name="Sieber C.M.K."/>
            <person name="Emerson J.B."/>
            <person name="Anantharaman K."/>
            <person name="Thomas B.C."/>
            <person name="Malmstrom R."/>
            <person name="Stieglmeier M."/>
            <person name="Klingl A."/>
            <person name="Woyke T."/>
            <person name="Ryan C.M."/>
            <person name="Banfield J.F."/>
        </authorList>
    </citation>
    <scope>NUCLEOTIDE SEQUENCE [LARGE SCALE GENOMIC DNA]</scope>
</reference>
<dbReference type="EMBL" id="PFWU01000045">
    <property type="protein sequence ID" value="PJA45246.1"/>
    <property type="molecule type" value="Genomic_DNA"/>
</dbReference>
<evidence type="ECO:0000313" key="5">
    <source>
        <dbReference type="EMBL" id="PJA45246.1"/>
    </source>
</evidence>
<dbReference type="GO" id="GO:0003841">
    <property type="term" value="F:1-acylglycerol-3-phosphate O-acyltransferase activity"/>
    <property type="evidence" value="ECO:0007669"/>
    <property type="project" value="TreeGrafter"/>
</dbReference>
<accession>A0A2M7XC15</accession>
<proteinExistence type="predicted"/>
<keyword evidence="1" id="KW-0808">Transferase</keyword>